<feature type="compositionally biased region" description="Polar residues" evidence="1">
    <location>
        <begin position="320"/>
        <end position="333"/>
    </location>
</feature>
<sequence>MFFSAPVSTFLYSGVAGSISAGCNSLSVRPRPNDRFRIPRPLSWNTRHECLGEEWYNEHKGKTFSTLQYRKQNEAPWHEFILLFLDDRSVCRVERTGMADENNRHGALFSHEIPAVDFMQVLPASVASDYEAGPVKSMLVTEIRYLEEIKLLSVLDICYAMQLDSDAKKYTLWRFNCYFFAWSIILILSRQIAQWDLAFMGSKWDDACNDAAKALGLASHKSFNNLAFGLEDLLTATGDKRICEIVAQHIRGQSPLLNRRAKALLWTKQAPDIIRRRLENSIRHSITENTFHILFPEFGRFSLQSPITPIEPKPWDRDQPSTAHYPTSAPISTKSHEHMVPKTDTLPVTPARSHPFPTLSEFFHAPMYQTSSLVLSAVYEGVRIISQPESQNAVGIPAMDLSDWRSQLDRLLTETSLTDPSYLRDLTTTQ</sequence>
<dbReference type="KEGG" id="rsx:RhiXN_04667"/>
<dbReference type="GeneID" id="67026947"/>
<dbReference type="EMBL" id="CP059659">
    <property type="protein sequence ID" value="QRW16666.1"/>
    <property type="molecule type" value="Genomic_DNA"/>
</dbReference>
<protein>
    <submittedName>
        <fullName evidence="2">Uncharacterized protein</fullName>
    </submittedName>
</protein>
<evidence type="ECO:0000313" key="2">
    <source>
        <dbReference type="EMBL" id="QRW16666.1"/>
    </source>
</evidence>
<evidence type="ECO:0000256" key="1">
    <source>
        <dbReference type="SAM" id="MobiDB-lite"/>
    </source>
</evidence>
<dbReference type="RefSeq" id="XP_043176903.1">
    <property type="nucleotide sequence ID" value="XM_043324484.1"/>
</dbReference>
<accession>A0A8H8NMT0</accession>
<name>A0A8H8NMT0_9AGAM</name>
<dbReference type="Proteomes" id="UP000650533">
    <property type="component" value="Chromosome 2"/>
</dbReference>
<proteinExistence type="predicted"/>
<feature type="region of interest" description="Disordered" evidence="1">
    <location>
        <begin position="313"/>
        <end position="339"/>
    </location>
</feature>
<reference evidence="2" key="1">
    <citation type="submission" date="2020-05" db="EMBL/GenBank/DDBJ databases">
        <title>Evolutionary and genomic comparisons of hybrid uninucleate and nonhybrid Rhizoctonia fungi.</title>
        <authorList>
            <person name="Li C."/>
            <person name="Chen X."/>
        </authorList>
    </citation>
    <scope>NUCLEOTIDE SEQUENCE</scope>
    <source>
        <strain evidence="2">AG-1 IA</strain>
    </source>
</reference>
<dbReference type="AlphaFoldDB" id="A0A8H8NMT0"/>
<evidence type="ECO:0000313" key="3">
    <source>
        <dbReference type="Proteomes" id="UP000650533"/>
    </source>
</evidence>
<gene>
    <name evidence="2" type="ORF">RhiXN_04667</name>
</gene>
<organism evidence="2 3">
    <name type="scientific">Rhizoctonia solani</name>
    <dbReference type="NCBI Taxonomy" id="456999"/>
    <lineage>
        <taxon>Eukaryota</taxon>
        <taxon>Fungi</taxon>
        <taxon>Dikarya</taxon>
        <taxon>Basidiomycota</taxon>
        <taxon>Agaricomycotina</taxon>
        <taxon>Agaricomycetes</taxon>
        <taxon>Cantharellales</taxon>
        <taxon>Ceratobasidiaceae</taxon>
        <taxon>Rhizoctonia</taxon>
    </lineage>
</organism>